<reference evidence="2" key="1">
    <citation type="submission" date="2020-02" db="EMBL/GenBank/DDBJ databases">
        <authorList>
            <person name="Meier V. D."/>
        </authorList>
    </citation>
    <scope>NUCLEOTIDE SEQUENCE</scope>
    <source>
        <strain evidence="2">AVDCRST_MAG02</strain>
    </source>
</reference>
<dbReference type="AlphaFoldDB" id="A0A6J4RPU0"/>
<organism evidence="2">
    <name type="scientific">uncultured Rubrobacteraceae bacterium</name>
    <dbReference type="NCBI Taxonomy" id="349277"/>
    <lineage>
        <taxon>Bacteria</taxon>
        <taxon>Bacillati</taxon>
        <taxon>Actinomycetota</taxon>
        <taxon>Rubrobacteria</taxon>
        <taxon>Rubrobacterales</taxon>
        <taxon>Rubrobacteraceae</taxon>
        <taxon>environmental samples</taxon>
    </lineage>
</organism>
<protein>
    <submittedName>
        <fullName evidence="2">Uncharacterized protein</fullName>
    </submittedName>
</protein>
<feature type="region of interest" description="Disordered" evidence="1">
    <location>
        <begin position="17"/>
        <end position="37"/>
    </location>
</feature>
<gene>
    <name evidence="2" type="ORF">AVDCRST_MAG02-3793</name>
</gene>
<accession>A0A6J4RPU0</accession>
<dbReference type="EMBL" id="CADCVH010000106">
    <property type="protein sequence ID" value="CAA9471900.1"/>
    <property type="molecule type" value="Genomic_DNA"/>
</dbReference>
<sequence length="37" mass="3795">CTPASRSSVMPIRSLRPAPSCRAAPEPSPSSLCLLVG</sequence>
<feature type="non-terminal residue" evidence="2">
    <location>
        <position position="37"/>
    </location>
</feature>
<proteinExistence type="predicted"/>
<evidence type="ECO:0000256" key="1">
    <source>
        <dbReference type="SAM" id="MobiDB-lite"/>
    </source>
</evidence>
<name>A0A6J4RPU0_9ACTN</name>
<feature type="non-terminal residue" evidence="2">
    <location>
        <position position="1"/>
    </location>
</feature>
<evidence type="ECO:0000313" key="2">
    <source>
        <dbReference type="EMBL" id="CAA9471900.1"/>
    </source>
</evidence>